<reference evidence="5 6" key="1">
    <citation type="submission" date="2016-04" db="EMBL/GenBank/DDBJ databases">
        <title>Chloroflexus islandicus sp. nov., a thermophilic filamentous anoxygenic phototrophic bacterium from geyser Strokkur (Iceland).</title>
        <authorList>
            <person name="Gaisin V.A."/>
            <person name="Kalashnikov A.M."/>
            <person name="Sukhacheva M.V."/>
            <person name="Grouzdev D.S."/>
            <person name="Ivanov T.M."/>
            <person name="Kuznetsov B."/>
            <person name="Gorlenko V.M."/>
        </authorList>
    </citation>
    <scope>NUCLEOTIDE SEQUENCE [LARGE SCALE GENOMIC DNA]</scope>
    <source>
        <strain evidence="6">isl-2</strain>
    </source>
</reference>
<dbReference type="PANTHER" id="PTHR16305:SF28">
    <property type="entry name" value="GUANYLATE CYCLASE DOMAIN-CONTAINING PROTEIN"/>
    <property type="match status" value="1"/>
</dbReference>
<dbReference type="InterPro" id="IPR041664">
    <property type="entry name" value="AAA_16"/>
</dbReference>
<dbReference type="CDD" id="cd07302">
    <property type="entry name" value="CHD"/>
    <property type="match status" value="2"/>
</dbReference>
<dbReference type="Pfam" id="PF13424">
    <property type="entry name" value="TPR_12"/>
    <property type="match status" value="1"/>
</dbReference>
<dbReference type="Gene3D" id="3.30.70.1230">
    <property type="entry name" value="Nucleotide cyclase"/>
    <property type="match status" value="2"/>
</dbReference>
<feature type="repeat" description="TPR" evidence="3">
    <location>
        <begin position="1156"/>
        <end position="1189"/>
    </location>
</feature>
<evidence type="ECO:0000256" key="2">
    <source>
        <dbReference type="ARBA" id="ARBA00022840"/>
    </source>
</evidence>
<dbReference type="InterPro" id="IPR027417">
    <property type="entry name" value="P-loop_NTPase"/>
</dbReference>
<feature type="domain" description="Guanylate cyclase" evidence="4">
    <location>
        <begin position="81"/>
        <end position="219"/>
    </location>
</feature>
<evidence type="ECO:0000313" key="6">
    <source>
        <dbReference type="Proteomes" id="UP000078287"/>
    </source>
</evidence>
<evidence type="ECO:0000313" key="5">
    <source>
        <dbReference type="EMBL" id="OAN47228.1"/>
    </source>
</evidence>
<dbReference type="GO" id="GO:0035556">
    <property type="term" value="P:intracellular signal transduction"/>
    <property type="evidence" value="ECO:0007669"/>
    <property type="project" value="InterPro"/>
</dbReference>
<dbReference type="Pfam" id="PF13191">
    <property type="entry name" value="AAA_16"/>
    <property type="match status" value="1"/>
</dbReference>
<dbReference type="InterPro" id="IPR001054">
    <property type="entry name" value="A/G_cyclase"/>
</dbReference>
<dbReference type="GO" id="GO:0009190">
    <property type="term" value="P:cyclic nucleotide biosynthetic process"/>
    <property type="evidence" value="ECO:0007669"/>
    <property type="project" value="InterPro"/>
</dbReference>
<dbReference type="EMBL" id="LWQS01000038">
    <property type="protein sequence ID" value="OAN47228.1"/>
    <property type="molecule type" value="Genomic_DNA"/>
</dbReference>
<keyword evidence="2" id="KW-0067">ATP-binding</keyword>
<dbReference type="SUPFAM" id="SSF52540">
    <property type="entry name" value="P-loop containing nucleoside triphosphate hydrolases"/>
    <property type="match status" value="1"/>
</dbReference>
<dbReference type="PANTHER" id="PTHR16305">
    <property type="entry name" value="TESTICULAR SOLUBLE ADENYLYL CYCLASE"/>
    <property type="match status" value="1"/>
</dbReference>
<dbReference type="GO" id="GO:0005737">
    <property type="term" value="C:cytoplasm"/>
    <property type="evidence" value="ECO:0007669"/>
    <property type="project" value="TreeGrafter"/>
</dbReference>
<keyword evidence="6" id="KW-1185">Reference proteome</keyword>
<dbReference type="PROSITE" id="PS50005">
    <property type="entry name" value="TPR"/>
    <property type="match status" value="2"/>
</dbReference>
<evidence type="ECO:0000259" key="4">
    <source>
        <dbReference type="PROSITE" id="PS50125"/>
    </source>
</evidence>
<dbReference type="InterPro" id="IPR011990">
    <property type="entry name" value="TPR-like_helical_dom_sf"/>
</dbReference>
<dbReference type="Gene3D" id="3.40.50.300">
    <property type="entry name" value="P-loop containing nucleotide triphosphate hydrolases"/>
    <property type="match status" value="1"/>
</dbReference>
<proteinExistence type="predicted"/>
<dbReference type="SMART" id="SM00044">
    <property type="entry name" value="CYCc"/>
    <property type="match status" value="2"/>
</dbReference>
<dbReference type="SMART" id="SM00028">
    <property type="entry name" value="TPR"/>
    <property type="match status" value="8"/>
</dbReference>
<dbReference type="SUPFAM" id="SSF48452">
    <property type="entry name" value="TPR-like"/>
    <property type="match status" value="3"/>
</dbReference>
<dbReference type="OrthoDB" id="134626at2"/>
<dbReference type="RefSeq" id="WP_066784091.1">
    <property type="nucleotide sequence ID" value="NZ_LWQS01000038.1"/>
</dbReference>
<protein>
    <submittedName>
        <fullName evidence="5">Adenylyl cyclase</fullName>
    </submittedName>
</protein>
<dbReference type="Gene3D" id="1.25.40.10">
    <property type="entry name" value="Tetratricopeptide repeat domain"/>
    <property type="match status" value="2"/>
</dbReference>
<dbReference type="InterPro" id="IPR019734">
    <property type="entry name" value="TPR_rpt"/>
</dbReference>
<evidence type="ECO:0000256" key="1">
    <source>
        <dbReference type="ARBA" id="ARBA00022741"/>
    </source>
</evidence>
<dbReference type="Proteomes" id="UP000078287">
    <property type="component" value="Unassembled WGS sequence"/>
</dbReference>
<accession>A0A178MGK9</accession>
<feature type="repeat" description="TPR" evidence="3">
    <location>
        <begin position="994"/>
        <end position="1027"/>
    </location>
</feature>
<gene>
    <name evidence="5" type="ORF">A6A03_00335</name>
</gene>
<dbReference type="STRING" id="1707952.A6A03_00335"/>
<dbReference type="GO" id="GO:0004016">
    <property type="term" value="F:adenylate cyclase activity"/>
    <property type="evidence" value="ECO:0007669"/>
    <property type="project" value="TreeGrafter"/>
</dbReference>
<dbReference type="GO" id="GO:0005524">
    <property type="term" value="F:ATP binding"/>
    <property type="evidence" value="ECO:0007669"/>
    <property type="project" value="UniProtKB-KW"/>
</dbReference>
<feature type="domain" description="Guanylate cyclase" evidence="4">
    <location>
        <begin position="316"/>
        <end position="457"/>
    </location>
</feature>
<dbReference type="PROSITE" id="PS50125">
    <property type="entry name" value="GUANYLATE_CYCLASE_2"/>
    <property type="match status" value="2"/>
</dbReference>
<comment type="caution">
    <text evidence="5">The sequence shown here is derived from an EMBL/GenBank/DDBJ whole genome shotgun (WGS) entry which is preliminary data.</text>
</comment>
<sequence length="1403" mass="152249">MEAVMTGSLTAWRDLIAQLDDQQIAELTTTGDLAAPVRTRLGRDLRTRLAAHAAYIPARIVQSQLADPQPGRTTGAFWEGSLLFADLSGFTALSERLSVLGRQGAEEVSAVVNRLFAALLHEVQARSGALLKFGGDALTVFFDAATLGDQHATAACTAALAMQTRMAEFANLETRAGTFTLRLRVGVHAGRVFAAEVGDQSHIELVVTGPEVNRVALAQEIAAPGEVVITGQTAQLLEQPQLEVRRDGFYRLLGLAVAQATIAPPPPLPLDGPDDLATLNRLARQLAALQPYLVHRLPRRFLDPAAGELGEFRPVTVLFANVHDFSRYLAVLDSDPNLAATIFNAYYRRAQAVVHRYDGIINKVDMYTHGDKLMALFGAPTAHEDDPTRAVRCALELHEALHDANAEIAALLDAAVPPLTQKIGINTGTVFAGRVGGATRYEYTVMGPAVNLAARLMAAAPDEAIYLSPSTQTAVEGQFVLEPGAPLHLKGLSAAVTPAKVVQIATVATRHSPEHLAIAPLIGRDTELAQVMAAARAALQGQGATIAIVGEAGAGKSRLAEEVIQRLVIASTEHNHVTEDVPSFTILFGDCQSYEQRTAYAAIRAPLMNALGLDLRAAPAQVAADTVARVERLVPDASRFTPLLADALGLPLADTPLTAGLSPQQRHDRLQELIVEIFLAATTREPVLLVLEDCHWADSPSLEVLERLSKAVARRALALLLTYRPEMASPAPWETLPNTVRIELGELPPSDSQALLAALLGGSPPNDILPLLDRTQGNPFFIEELVRALVRDRLLVRSEASGAWQLTQPIEKIELPRSIEGLLIARLDRLDEPRQELVQVASVIGRRFPRPVVEGVYSNPPALDESIQRLIEGELIQADQQERILAYIFRHALLRDVAYEGILYARRRALHARVARRIEAIAANQIEEQYAVLAWHFLQAEEWLPALRYHVQAAEQARRRFANRDALALYTTALNIAPRLSTVLPPAQLIDQVAAIHEAIGELHLVLGEYDQAEHHFHEALQLSLPVGDEPVSERWLRMHRMLATVEERRSRYQAAFDRLTEGMARTHRGIPAETARCYILGAGIAYRTGDYTHAMEWARIGYTLAAQTGNATDQARALKIIGNIAGYQGDRTQAIEALNQARTLYEQANMLAGLCDVLNDLGRVYTQAGRWAETIAVFEQSMAISENIGDVLATARTANNLAVVLVGRNQLDRAGALYQRASELFARLGSRLGVAVTSYNRGEVLLNQGRAAEALALFDAAIADLEAINARSFLPEVLRLAALAALALGDRERARSDANRSLAIAEELGQADDSAIANRVLGEIALASGDLDVAEDLFARSSSTLAQLDNRYELGKVRYQQARLALARHDFAAAAVARTEAIAIFTELDAQRDLALAAALPA</sequence>
<organism evidence="5 6">
    <name type="scientific">Chloroflexus islandicus</name>
    <dbReference type="NCBI Taxonomy" id="1707952"/>
    <lineage>
        <taxon>Bacteria</taxon>
        <taxon>Bacillati</taxon>
        <taxon>Chloroflexota</taxon>
        <taxon>Chloroflexia</taxon>
        <taxon>Chloroflexales</taxon>
        <taxon>Chloroflexineae</taxon>
        <taxon>Chloroflexaceae</taxon>
        <taxon>Chloroflexus</taxon>
    </lineage>
</organism>
<evidence type="ECO:0000256" key="3">
    <source>
        <dbReference type="PROSITE-ProRule" id="PRU00339"/>
    </source>
</evidence>
<dbReference type="Pfam" id="PF00211">
    <property type="entry name" value="Guanylate_cyc"/>
    <property type="match status" value="2"/>
</dbReference>
<name>A0A178MGK9_9CHLR</name>
<dbReference type="SUPFAM" id="SSF55073">
    <property type="entry name" value="Nucleotide cyclase"/>
    <property type="match status" value="2"/>
</dbReference>
<keyword evidence="3" id="KW-0802">TPR repeat</keyword>
<dbReference type="InterPro" id="IPR029787">
    <property type="entry name" value="Nucleotide_cyclase"/>
</dbReference>
<keyword evidence="1" id="KW-0547">Nucleotide-binding</keyword>